<dbReference type="EMBL" id="CABPSE010000008">
    <property type="protein sequence ID" value="VVE12702.1"/>
    <property type="molecule type" value="Genomic_DNA"/>
</dbReference>
<keyword evidence="2" id="KW-1185">Reference proteome</keyword>
<evidence type="ECO:0000313" key="2">
    <source>
        <dbReference type="Proteomes" id="UP000383971"/>
    </source>
</evidence>
<proteinExistence type="predicted"/>
<protein>
    <submittedName>
        <fullName evidence="1">Uncharacterized protein</fullName>
    </submittedName>
</protein>
<reference evidence="1 2" key="1">
    <citation type="submission" date="2019-08" db="EMBL/GenBank/DDBJ databases">
        <authorList>
            <person name="Peeters C."/>
        </authorList>
    </citation>
    <scope>NUCLEOTIDE SEQUENCE [LARGE SCALE GENOMIC DNA]</scope>
    <source>
        <strain evidence="1 2">LMG 31111</strain>
    </source>
</reference>
<dbReference type="AlphaFoldDB" id="A0A5E4VKB7"/>
<evidence type="ECO:0000313" key="1">
    <source>
        <dbReference type="EMBL" id="VVE12702.1"/>
    </source>
</evidence>
<organism evidence="1 2">
    <name type="scientific">Pandoraea communis</name>
    <dbReference type="NCBI Taxonomy" id="2508297"/>
    <lineage>
        <taxon>Bacteria</taxon>
        <taxon>Pseudomonadati</taxon>
        <taxon>Pseudomonadota</taxon>
        <taxon>Betaproteobacteria</taxon>
        <taxon>Burkholderiales</taxon>
        <taxon>Burkholderiaceae</taxon>
        <taxon>Pandoraea</taxon>
    </lineage>
</organism>
<dbReference type="Proteomes" id="UP000383971">
    <property type="component" value="Unassembled WGS sequence"/>
</dbReference>
<gene>
    <name evidence="1" type="ORF">PCO31111_02744</name>
</gene>
<accession>A0A5E4VKB7</accession>
<sequence>MNQASFEWRNMCPVPFAASIASAIDGYGCRPYPIAFAVVFPGLFFPKGRPSGLAAGLAQCFGSP</sequence>
<name>A0A5E4VKB7_9BURK</name>